<dbReference type="Proteomes" id="UP000243975">
    <property type="component" value="Unassembled WGS sequence"/>
</dbReference>
<protein>
    <submittedName>
        <fullName evidence="1">Uncharacterized protein</fullName>
    </submittedName>
</protein>
<dbReference type="AlphaFoldDB" id="A0A118JX61"/>
<comment type="caution">
    <text evidence="1">The sequence shown here is derived from an EMBL/GenBank/DDBJ whole genome shotgun (WGS) entry which is preliminary data.</text>
</comment>
<evidence type="ECO:0000313" key="2">
    <source>
        <dbReference type="Proteomes" id="UP000243975"/>
    </source>
</evidence>
<dbReference type="EMBL" id="LEKV01004320">
    <property type="protein sequence ID" value="KVH96386.1"/>
    <property type="molecule type" value="Genomic_DNA"/>
</dbReference>
<gene>
    <name evidence="1" type="ORF">Ccrd_001528</name>
</gene>
<keyword evidence="2" id="KW-1185">Reference proteome</keyword>
<evidence type="ECO:0000313" key="1">
    <source>
        <dbReference type="EMBL" id="KVH96386.1"/>
    </source>
</evidence>
<name>A0A118JX61_CYNCS</name>
<accession>A0A118JX61</accession>
<proteinExistence type="predicted"/>
<organism evidence="1 2">
    <name type="scientific">Cynara cardunculus var. scolymus</name>
    <name type="common">Globe artichoke</name>
    <name type="synonym">Cynara scolymus</name>
    <dbReference type="NCBI Taxonomy" id="59895"/>
    <lineage>
        <taxon>Eukaryota</taxon>
        <taxon>Viridiplantae</taxon>
        <taxon>Streptophyta</taxon>
        <taxon>Embryophyta</taxon>
        <taxon>Tracheophyta</taxon>
        <taxon>Spermatophyta</taxon>
        <taxon>Magnoliopsida</taxon>
        <taxon>eudicotyledons</taxon>
        <taxon>Gunneridae</taxon>
        <taxon>Pentapetalae</taxon>
        <taxon>asterids</taxon>
        <taxon>campanulids</taxon>
        <taxon>Asterales</taxon>
        <taxon>Asteraceae</taxon>
        <taxon>Carduoideae</taxon>
        <taxon>Cardueae</taxon>
        <taxon>Carduinae</taxon>
        <taxon>Cynara</taxon>
    </lineage>
</organism>
<sequence>MMQGITRYIQLVVRNDEELSSGSQVHCLEADIKTRVSEGMRLELCREGKVGLLLVFCVVVAPRYGSYADLQDTGIRKYRVNGQNILRCMVLFCKAAIEI</sequence>
<dbReference type="Gramene" id="KVH96386">
    <property type="protein sequence ID" value="KVH96386"/>
    <property type="gene ID" value="Ccrd_001528"/>
</dbReference>
<reference evidence="1 2" key="1">
    <citation type="journal article" date="2016" name="Sci. Rep.">
        <title>The genome sequence of the outbreeding globe artichoke constructed de novo incorporating a phase-aware low-pass sequencing strategy of F1 progeny.</title>
        <authorList>
            <person name="Scaglione D."/>
            <person name="Reyes-Chin-Wo S."/>
            <person name="Acquadro A."/>
            <person name="Froenicke L."/>
            <person name="Portis E."/>
            <person name="Beitel C."/>
            <person name="Tirone M."/>
            <person name="Mauro R."/>
            <person name="Lo Monaco A."/>
            <person name="Mauromicale G."/>
            <person name="Faccioli P."/>
            <person name="Cattivelli L."/>
            <person name="Rieseberg L."/>
            <person name="Michelmore R."/>
            <person name="Lanteri S."/>
        </authorList>
    </citation>
    <scope>NUCLEOTIDE SEQUENCE [LARGE SCALE GENOMIC DNA]</scope>
    <source>
        <strain evidence="1">2C</strain>
    </source>
</reference>